<dbReference type="AlphaFoldDB" id="A0A8J4LWJ6"/>
<gene>
    <name evidence="5" type="ORF">Vretimale_16228</name>
</gene>
<keyword evidence="3" id="KW-0479">Metal-binding</keyword>
<dbReference type="PROSITE" id="PS01091">
    <property type="entry name" value="TATD_3"/>
    <property type="match status" value="1"/>
</dbReference>
<dbReference type="InterPro" id="IPR018228">
    <property type="entry name" value="DNase_TatD-rel_CS"/>
</dbReference>
<comment type="similarity">
    <text evidence="1">Belongs to the metallo-dependent hydrolases superfamily. TatD-type hydrolase family.</text>
</comment>
<proteinExistence type="inferred from homology"/>
<dbReference type="GO" id="GO:0046872">
    <property type="term" value="F:metal ion binding"/>
    <property type="evidence" value="ECO:0007669"/>
    <property type="project" value="UniProtKB-KW"/>
</dbReference>
<sequence>MFLHLRAAADDFLEIVQRHAADFSRGGVVHSFDGTADEAKRILEMPQLAIGLNGCSLKTEDNLAVVASLPLERIMIETDCPWCEIRPTHAGRKHLSAESLVSPRVPKIERSMPPPVRSKAEMSPLISGWCWK</sequence>
<dbReference type="EMBL" id="BNCQ01000046">
    <property type="protein sequence ID" value="GIM13025.1"/>
    <property type="molecule type" value="Genomic_DNA"/>
</dbReference>
<keyword evidence="4" id="KW-0378">Hydrolase</keyword>
<dbReference type="Proteomes" id="UP000722791">
    <property type="component" value="Unassembled WGS sequence"/>
</dbReference>
<evidence type="ECO:0000256" key="4">
    <source>
        <dbReference type="ARBA" id="ARBA00022801"/>
    </source>
</evidence>
<dbReference type="PANTHER" id="PTHR10060:SF15">
    <property type="entry name" value="DEOXYRIBONUCLEASE TATDN1"/>
    <property type="match status" value="1"/>
</dbReference>
<dbReference type="InterPro" id="IPR050891">
    <property type="entry name" value="TatD-type_Hydrolase"/>
</dbReference>
<dbReference type="GO" id="GO:0005829">
    <property type="term" value="C:cytosol"/>
    <property type="evidence" value="ECO:0007669"/>
    <property type="project" value="TreeGrafter"/>
</dbReference>
<evidence type="ECO:0000313" key="5">
    <source>
        <dbReference type="EMBL" id="GIM13025.1"/>
    </source>
</evidence>
<name>A0A8J4LWJ6_9CHLO</name>
<dbReference type="SUPFAM" id="SSF51556">
    <property type="entry name" value="Metallo-dependent hydrolases"/>
    <property type="match status" value="1"/>
</dbReference>
<accession>A0A8J4LWJ6</accession>
<dbReference type="InterPro" id="IPR001130">
    <property type="entry name" value="TatD-like"/>
</dbReference>
<evidence type="ECO:0000256" key="2">
    <source>
        <dbReference type="ARBA" id="ARBA00022722"/>
    </source>
</evidence>
<evidence type="ECO:0000256" key="3">
    <source>
        <dbReference type="ARBA" id="ARBA00022723"/>
    </source>
</evidence>
<organism evidence="5 6">
    <name type="scientific">Volvox reticuliferus</name>
    <dbReference type="NCBI Taxonomy" id="1737510"/>
    <lineage>
        <taxon>Eukaryota</taxon>
        <taxon>Viridiplantae</taxon>
        <taxon>Chlorophyta</taxon>
        <taxon>core chlorophytes</taxon>
        <taxon>Chlorophyceae</taxon>
        <taxon>CS clade</taxon>
        <taxon>Chlamydomonadales</taxon>
        <taxon>Volvocaceae</taxon>
        <taxon>Volvox</taxon>
    </lineage>
</organism>
<dbReference type="Gene3D" id="3.20.20.140">
    <property type="entry name" value="Metal-dependent hydrolases"/>
    <property type="match status" value="1"/>
</dbReference>
<dbReference type="GO" id="GO:0008296">
    <property type="term" value="F:3'-5'-DNA exonuclease activity"/>
    <property type="evidence" value="ECO:0007669"/>
    <property type="project" value="TreeGrafter"/>
</dbReference>
<evidence type="ECO:0000313" key="6">
    <source>
        <dbReference type="Proteomes" id="UP000722791"/>
    </source>
</evidence>
<dbReference type="PANTHER" id="PTHR10060">
    <property type="entry name" value="TATD FAMILY DEOXYRIBONUCLEASE"/>
    <property type="match status" value="1"/>
</dbReference>
<comment type="caution">
    <text evidence="5">The sequence shown here is derived from an EMBL/GenBank/DDBJ whole genome shotgun (WGS) entry which is preliminary data.</text>
</comment>
<keyword evidence="2" id="KW-0540">Nuclease</keyword>
<protein>
    <submittedName>
        <fullName evidence="5">Uncharacterized protein</fullName>
    </submittedName>
</protein>
<evidence type="ECO:0000256" key="1">
    <source>
        <dbReference type="ARBA" id="ARBA00009275"/>
    </source>
</evidence>
<dbReference type="InterPro" id="IPR032466">
    <property type="entry name" value="Metal_Hydrolase"/>
</dbReference>
<reference evidence="5" key="1">
    <citation type="journal article" date="2021" name="Proc. Natl. Acad. Sci. U.S.A.">
        <title>Three genomes in the algal genus Volvox reveal the fate of a haploid sex-determining region after a transition to homothallism.</title>
        <authorList>
            <person name="Yamamoto K."/>
            <person name="Hamaji T."/>
            <person name="Kawai-Toyooka H."/>
            <person name="Matsuzaki R."/>
            <person name="Takahashi F."/>
            <person name="Nishimura Y."/>
            <person name="Kawachi M."/>
            <person name="Noguchi H."/>
            <person name="Minakuchi Y."/>
            <person name="Umen J.G."/>
            <person name="Toyoda A."/>
            <person name="Nozaki H."/>
        </authorList>
    </citation>
    <scope>NUCLEOTIDE SEQUENCE</scope>
    <source>
        <strain evidence="5">NIES-3785</strain>
    </source>
</reference>
<dbReference type="Pfam" id="PF01026">
    <property type="entry name" value="TatD_DNase"/>
    <property type="match status" value="1"/>
</dbReference>